<feature type="region of interest" description="Disordered" evidence="1">
    <location>
        <begin position="1"/>
        <end position="36"/>
    </location>
</feature>
<protein>
    <recommendedName>
        <fullName evidence="2">C2 NT-type domain-containing protein</fullName>
    </recommendedName>
</protein>
<dbReference type="AlphaFoldDB" id="X6NIA9"/>
<evidence type="ECO:0000256" key="1">
    <source>
        <dbReference type="SAM" id="MobiDB-lite"/>
    </source>
</evidence>
<keyword evidence="4" id="KW-1185">Reference proteome</keyword>
<sequence length="121" mass="14186">MGAMANIWKRGQDKPIESKRSAVLSKRETKDKEEGREEQVKLVWDGEPEVLQMQCVLIKQKQSEEYMSKQSRLLLKQVCNDKPTQPTVGMAKLDLRDYVSSQQVSQTIDIHFAKWIFFFFF</sequence>
<proteinExistence type="predicted"/>
<evidence type="ECO:0000313" key="3">
    <source>
        <dbReference type="EMBL" id="ETO25439.1"/>
    </source>
</evidence>
<dbReference type="Proteomes" id="UP000023152">
    <property type="component" value="Unassembled WGS sequence"/>
</dbReference>
<evidence type="ECO:0000259" key="2">
    <source>
        <dbReference type="Pfam" id="PF10358"/>
    </source>
</evidence>
<feature type="compositionally biased region" description="Basic and acidic residues" evidence="1">
    <location>
        <begin position="10"/>
        <end position="36"/>
    </location>
</feature>
<reference evidence="3 4" key="1">
    <citation type="journal article" date="2013" name="Curr. Biol.">
        <title>The Genome of the Foraminiferan Reticulomyxa filosa.</title>
        <authorList>
            <person name="Glockner G."/>
            <person name="Hulsmann N."/>
            <person name="Schleicher M."/>
            <person name="Noegel A.A."/>
            <person name="Eichinger L."/>
            <person name="Gallinger C."/>
            <person name="Pawlowski J."/>
            <person name="Sierra R."/>
            <person name="Euteneuer U."/>
            <person name="Pillet L."/>
            <person name="Moustafa A."/>
            <person name="Platzer M."/>
            <person name="Groth M."/>
            <person name="Szafranski K."/>
            <person name="Schliwa M."/>
        </authorList>
    </citation>
    <scope>NUCLEOTIDE SEQUENCE [LARGE SCALE GENOMIC DNA]</scope>
</reference>
<organism evidence="3 4">
    <name type="scientific">Reticulomyxa filosa</name>
    <dbReference type="NCBI Taxonomy" id="46433"/>
    <lineage>
        <taxon>Eukaryota</taxon>
        <taxon>Sar</taxon>
        <taxon>Rhizaria</taxon>
        <taxon>Retaria</taxon>
        <taxon>Foraminifera</taxon>
        <taxon>Monothalamids</taxon>
        <taxon>Reticulomyxidae</taxon>
        <taxon>Reticulomyxa</taxon>
    </lineage>
</organism>
<comment type="caution">
    <text evidence="3">The sequence shown here is derived from an EMBL/GenBank/DDBJ whole genome shotgun (WGS) entry which is preliminary data.</text>
</comment>
<feature type="domain" description="C2 NT-type" evidence="2">
    <location>
        <begin position="40"/>
        <end position="108"/>
    </location>
</feature>
<evidence type="ECO:0000313" key="4">
    <source>
        <dbReference type="Proteomes" id="UP000023152"/>
    </source>
</evidence>
<name>X6NIA9_RETFI</name>
<dbReference type="EMBL" id="ASPP01008533">
    <property type="protein sequence ID" value="ETO25439.1"/>
    <property type="molecule type" value="Genomic_DNA"/>
</dbReference>
<gene>
    <name evidence="3" type="ORF">RFI_11698</name>
</gene>
<dbReference type="Pfam" id="PF10358">
    <property type="entry name" value="NT-C2"/>
    <property type="match status" value="1"/>
</dbReference>
<accession>X6NIA9</accession>
<dbReference type="InterPro" id="IPR019448">
    <property type="entry name" value="NT-C2"/>
</dbReference>